<name>A0A6A6RU57_9PLEO</name>
<evidence type="ECO:0000256" key="1">
    <source>
        <dbReference type="SAM" id="SignalP"/>
    </source>
</evidence>
<evidence type="ECO:0000313" key="3">
    <source>
        <dbReference type="Proteomes" id="UP000799753"/>
    </source>
</evidence>
<feature type="chain" id="PRO_5025552828" evidence="1">
    <location>
        <begin position="23"/>
        <end position="180"/>
    </location>
</feature>
<protein>
    <submittedName>
        <fullName evidence="2">Uncharacterized protein</fullName>
    </submittedName>
</protein>
<gene>
    <name evidence="2" type="ORF">P280DRAFT_509204</name>
</gene>
<reference evidence="2" key="1">
    <citation type="journal article" date="2020" name="Stud. Mycol.">
        <title>101 Dothideomycetes genomes: a test case for predicting lifestyles and emergence of pathogens.</title>
        <authorList>
            <person name="Haridas S."/>
            <person name="Albert R."/>
            <person name="Binder M."/>
            <person name="Bloem J."/>
            <person name="Labutti K."/>
            <person name="Salamov A."/>
            <person name="Andreopoulos B."/>
            <person name="Baker S."/>
            <person name="Barry K."/>
            <person name="Bills G."/>
            <person name="Bluhm B."/>
            <person name="Cannon C."/>
            <person name="Castanera R."/>
            <person name="Culley D."/>
            <person name="Daum C."/>
            <person name="Ezra D."/>
            <person name="Gonzalez J."/>
            <person name="Henrissat B."/>
            <person name="Kuo A."/>
            <person name="Liang C."/>
            <person name="Lipzen A."/>
            <person name="Lutzoni F."/>
            <person name="Magnuson J."/>
            <person name="Mondo S."/>
            <person name="Nolan M."/>
            <person name="Ohm R."/>
            <person name="Pangilinan J."/>
            <person name="Park H.-J."/>
            <person name="Ramirez L."/>
            <person name="Alfaro M."/>
            <person name="Sun H."/>
            <person name="Tritt A."/>
            <person name="Yoshinaga Y."/>
            <person name="Zwiers L.-H."/>
            <person name="Turgeon B."/>
            <person name="Goodwin S."/>
            <person name="Spatafora J."/>
            <person name="Crous P."/>
            <person name="Grigoriev I."/>
        </authorList>
    </citation>
    <scope>NUCLEOTIDE SEQUENCE</scope>
    <source>
        <strain evidence="2">CBS 473.64</strain>
    </source>
</reference>
<proteinExistence type="predicted"/>
<keyword evidence="1" id="KW-0732">Signal</keyword>
<feature type="signal peptide" evidence="1">
    <location>
        <begin position="1"/>
        <end position="22"/>
    </location>
</feature>
<organism evidence="2 3">
    <name type="scientific">Massarina eburnea CBS 473.64</name>
    <dbReference type="NCBI Taxonomy" id="1395130"/>
    <lineage>
        <taxon>Eukaryota</taxon>
        <taxon>Fungi</taxon>
        <taxon>Dikarya</taxon>
        <taxon>Ascomycota</taxon>
        <taxon>Pezizomycotina</taxon>
        <taxon>Dothideomycetes</taxon>
        <taxon>Pleosporomycetidae</taxon>
        <taxon>Pleosporales</taxon>
        <taxon>Massarineae</taxon>
        <taxon>Massarinaceae</taxon>
        <taxon>Massarina</taxon>
    </lineage>
</organism>
<evidence type="ECO:0000313" key="2">
    <source>
        <dbReference type="EMBL" id="KAF2637913.1"/>
    </source>
</evidence>
<dbReference type="AlphaFoldDB" id="A0A6A6RU57"/>
<sequence>MHTNAFAAFLLHLVFAVLFVSAENATHNTMCGMVWSMANSWYLEADATDRCKVLESTNIDTGLWGQAAISYNMTEETCTCTFYARPASCEENKLEFEKVRGKDHMNVTFGNVGFRNQSAKWYKCVTNDTSPMEDNPWVRVTNFTVPGNPPEESMAREGKMHLLLGAGLIGLWVVGFTNIA</sequence>
<keyword evidence="3" id="KW-1185">Reference proteome</keyword>
<dbReference type="EMBL" id="MU006791">
    <property type="protein sequence ID" value="KAF2637913.1"/>
    <property type="molecule type" value="Genomic_DNA"/>
</dbReference>
<dbReference type="Proteomes" id="UP000799753">
    <property type="component" value="Unassembled WGS sequence"/>
</dbReference>
<accession>A0A6A6RU57</accession>